<name>A0AA42BQX8_9BACI</name>
<feature type="transmembrane region" description="Helical" evidence="1">
    <location>
        <begin position="7"/>
        <end position="27"/>
    </location>
</feature>
<accession>A0AA42BQX8</accession>
<reference evidence="2" key="1">
    <citation type="submission" date="2022-07" db="EMBL/GenBank/DDBJ databases">
        <authorList>
            <person name="Li W.-J."/>
            <person name="Deng Q.-Q."/>
        </authorList>
    </citation>
    <scope>NUCLEOTIDE SEQUENCE</scope>
    <source>
        <strain evidence="2">SYSU M60031</strain>
    </source>
</reference>
<dbReference type="AlphaFoldDB" id="A0AA42BQX8"/>
<dbReference type="Pfam" id="PF17247">
    <property type="entry name" value="DUF5316"/>
    <property type="match status" value="1"/>
</dbReference>
<evidence type="ECO:0000256" key="1">
    <source>
        <dbReference type="SAM" id="Phobius"/>
    </source>
</evidence>
<feature type="transmembrane region" description="Helical" evidence="1">
    <location>
        <begin position="33"/>
        <end position="50"/>
    </location>
</feature>
<sequence length="93" mass="10208">MKQYFELGLCVAALTGIIAVLLQDWYIVYQFSGLIGITAIVFAGLLLLTARSKHVFSGKSVSLLLQRRKQFAAALLVFSMPNLLAAGLSMLFR</sequence>
<evidence type="ECO:0000313" key="2">
    <source>
        <dbReference type="EMBL" id="MCP8968919.1"/>
    </source>
</evidence>
<dbReference type="Proteomes" id="UP001156102">
    <property type="component" value="Unassembled WGS sequence"/>
</dbReference>
<keyword evidence="1" id="KW-0812">Transmembrane</keyword>
<feature type="transmembrane region" description="Helical" evidence="1">
    <location>
        <begin position="71"/>
        <end position="92"/>
    </location>
</feature>
<keyword evidence="3" id="KW-1185">Reference proteome</keyword>
<dbReference type="RefSeq" id="WP_254758828.1">
    <property type="nucleotide sequence ID" value="NZ_JANCLT010000004.1"/>
</dbReference>
<protein>
    <submittedName>
        <fullName evidence="2">DUF5316 domain-containing protein</fullName>
    </submittedName>
</protein>
<comment type="caution">
    <text evidence="2">The sequence shown here is derived from an EMBL/GenBank/DDBJ whole genome shotgun (WGS) entry which is preliminary data.</text>
</comment>
<evidence type="ECO:0000313" key="3">
    <source>
        <dbReference type="Proteomes" id="UP001156102"/>
    </source>
</evidence>
<keyword evidence="1" id="KW-1133">Transmembrane helix</keyword>
<keyword evidence="1" id="KW-0472">Membrane</keyword>
<dbReference type="InterPro" id="IPR035167">
    <property type="entry name" value="DUF5316"/>
</dbReference>
<dbReference type="EMBL" id="JANCLT010000004">
    <property type="protein sequence ID" value="MCP8968919.1"/>
    <property type="molecule type" value="Genomic_DNA"/>
</dbReference>
<proteinExistence type="predicted"/>
<organism evidence="2 3">
    <name type="scientific">Ectobacillus ponti</name>
    <dbReference type="NCBI Taxonomy" id="2961894"/>
    <lineage>
        <taxon>Bacteria</taxon>
        <taxon>Bacillati</taxon>
        <taxon>Bacillota</taxon>
        <taxon>Bacilli</taxon>
        <taxon>Bacillales</taxon>
        <taxon>Bacillaceae</taxon>
        <taxon>Ectobacillus</taxon>
    </lineage>
</organism>
<gene>
    <name evidence="2" type="ORF">NK662_10250</name>
</gene>